<evidence type="ECO:0000256" key="2">
    <source>
        <dbReference type="SAM" id="MobiDB-lite"/>
    </source>
</evidence>
<dbReference type="EMBL" id="CAUWAG010000008">
    <property type="protein sequence ID" value="CAJ2505888.1"/>
    <property type="molecule type" value="Genomic_DNA"/>
</dbReference>
<organism evidence="3 4">
    <name type="scientific">Anthostomella pinea</name>
    <dbReference type="NCBI Taxonomy" id="933095"/>
    <lineage>
        <taxon>Eukaryota</taxon>
        <taxon>Fungi</taxon>
        <taxon>Dikarya</taxon>
        <taxon>Ascomycota</taxon>
        <taxon>Pezizomycotina</taxon>
        <taxon>Sordariomycetes</taxon>
        <taxon>Xylariomycetidae</taxon>
        <taxon>Xylariales</taxon>
        <taxon>Xylariaceae</taxon>
        <taxon>Anthostomella</taxon>
    </lineage>
</organism>
<accession>A0AAI8VJ29</accession>
<reference evidence="3" key="1">
    <citation type="submission" date="2023-10" db="EMBL/GenBank/DDBJ databases">
        <authorList>
            <person name="Hackl T."/>
        </authorList>
    </citation>
    <scope>NUCLEOTIDE SEQUENCE</scope>
</reference>
<dbReference type="CDD" id="cd02440">
    <property type="entry name" value="AdoMet_MTases"/>
    <property type="match status" value="1"/>
</dbReference>
<evidence type="ECO:0000313" key="3">
    <source>
        <dbReference type="EMBL" id="CAJ2505888.1"/>
    </source>
</evidence>
<dbReference type="Proteomes" id="UP001295740">
    <property type="component" value="Unassembled WGS sequence"/>
</dbReference>
<sequence>MTEEVKSSSPPPAAAAQDPEAVIEVEVDDDIDYDPTYGDENSTGSTSLGSSALRYEFKHGRRYHSYQAGQYSWPNDDTEQGRLDMIHHVFYRLLEDRLYLAPINPDRGLKVLDIGTGTGLWAIEMGDQHPGAVVVGNDLSPIQPDWVPPNVRFIVDDVELDWVEEQDKYDFIHCRYMAGSIKDWPRLVRQIHAHLKPGGWAEFQESVNVLYSEDGSLKPDDPMALMMTHLTVACDKIGRTMDPAPSFRRWAEDAGFARITEDRRKLPIGGWPRDPRLKEVGTLMGFNFIEGVAAFTAVLFCDVLGWSREEVEVFNAEVRKASKNLDVHPIFDFLVVSAQKAE</sequence>
<evidence type="ECO:0000256" key="1">
    <source>
        <dbReference type="ARBA" id="ARBA00038158"/>
    </source>
</evidence>
<name>A0AAI8VJ29_9PEZI</name>
<dbReference type="SUPFAM" id="SSF53335">
    <property type="entry name" value="S-adenosyl-L-methionine-dependent methyltransferases"/>
    <property type="match status" value="1"/>
</dbReference>
<feature type="region of interest" description="Disordered" evidence="2">
    <location>
        <begin position="1"/>
        <end position="48"/>
    </location>
</feature>
<comment type="caution">
    <text evidence="3">The sequence shown here is derived from an EMBL/GenBank/DDBJ whole genome shotgun (WGS) entry which is preliminary data.</text>
</comment>
<keyword evidence="4" id="KW-1185">Reference proteome</keyword>
<evidence type="ECO:0000313" key="4">
    <source>
        <dbReference type="Proteomes" id="UP001295740"/>
    </source>
</evidence>
<protein>
    <submittedName>
        <fullName evidence="3">Uu.00g000180.m01.CDS01</fullName>
    </submittedName>
</protein>
<feature type="compositionally biased region" description="Acidic residues" evidence="2">
    <location>
        <begin position="21"/>
        <end position="33"/>
    </location>
</feature>
<dbReference type="AlphaFoldDB" id="A0AAI8VJ29"/>
<dbReference type="PANTHER" id="PTHR43591">
    <property type="entry name" value="METHYLTRANSFERASE"/>
    <property type="match status" value="1"/>
</dbReference>
<dbReference type="GO" id="GO:0008168">
    <property type="term" value="F:methyltransferase activity"/>
    <property type="evidence" value="ECO:0007669"/>
    <property type="project" value="TreeGrafter"/>
</dbReference>
<feature type="compositionally biased region" description="Low complexity" evidence="2">
    <location>
        <begin position="34"/>
        <end position="48"/>
    </location>
</feature>
<comment type="similarity">
    <text evidence="1">Belongs to the methyltransferase superfamily. LaeA methyltransferase family.</text>
</comment>
<dbReference type="Pfam" id="PF13489">
    <property type="entry name" value="Methyltransf_23"/>
    <property type="match status" value="1"/>
</dbReference>
<dbReference type="InterPro" id="IPR029063">
    <property type="entry name" value="SAM-dependent_MTases_sf"/>
</dbReference>
<dbReference type="Gene3D" id="3.40.50.150">
    <property type="entry name" value="Vaccinia Virus protein VP39"/>
    <property type="match status" value="1"/>
</dbReference>
<gene>
    <name evidence="3" type="ORF">KHLLAP_LOCUS6356</name>
</gene>
<dbReference type="PANTHER" id="PTHR43591:SF24">
    <property type="entry name" value="2-METHOXY-6-POLYPRENYL-1,4-BENZOQUINOL METHYLASE, MITOCHONDRIAL"/>
    <property type="match status" value="1"/>
</dbReference>
<proteinExistence type="inferred from homology"/>